<dbReference type="VEuPathDB" id="FungiDB:PV08_11117"/>
<feature type="region of interest" description="Disordered" evidence="8">
    <location>
        <begin position="485"/>
        <end position="559"/>
    </location>
</feature>
<dbReference type="PROSITE" id="PS51758">
    <property type="entry name" value="LETM1_RBD"/>
    <property type="match status" value="1"/>
</dbReference>
<keyword evidence="2" id="KW-0812">Transmembrane</keyword>
<dbReference type="RefSeq" id="XP_016230372.1">
    <property type="nucleotide sequence ID" value="XM_016385428.1"/>
</dbReference>
<dbReference type="AlphaFoldDB" id="A0A0D1Y5F0"/>
<evidence type="ECO:0000256" key="5">
    <source>
        <dbReference type="ARBA" id="ARBA00023128"/>
    </source>
</evidence>
<gene>
    <name evidence="10" type="ORF">PV08_11117</name>
</gene>
<keyword evidence="11" id="KW-1185">Reference proteome</keyword>
<dbReference type="GO" id="GO:0030003">
    <property type="term" value="P:intracellular monoatomic cation homeostasis"/>
    <property type="evidence" value="ECO:0007669"/>
    <property type="project" value="TreeGrafter"/>
</dbReference>
<evidence type="ECO:0000256" key="6">
    <source>
        <dbReference type="ARBA" id="ARBA00023136"/>
    </source>
</evidence>
<dbReference type="InterPro" id="IPR044202">
    <property type="entry name" value="LETM1/MDM38-like"/>
</dbReference>
<dbReference type="PANTHER" id="PTHR14009:SF1">
    <property type="entry name" value="MITOCHONDRIAL PROTON_CALCIUM EXCHANGER PROTEIN"/>
    <property type="match status" value="1"/>
</dbReference>
<evidence type="ECO:0000256" key="1">
    <source>
        <dbReference type="ARBA" id="ARBA00004434"/>
    </source>
</evidence>
<dbReference type="GeneID" id="27338200"/>
<dbReference type="Proteomes" id="UP000053328">
    <property type="component" value="Unassembled WGS sequence"/>
</dbReference>
<evidence type="ECO:0000256" key="8">
    <source>
        <dbReference type="SAM" id="MobiDB-lite"/>
    </source>
</evidence>
<feature type="compositionally biased region" description="Basic and acidic residues" evidence="8">
    <location>
        <begin position="493"/>
        <end position="527"/>
    </location>
</feature>
<evidence type="ECO:0000256" key="4">
    <source>
        <dbReference type="ARBA" id="ARBA00022989"/>
    </source>
</evidence>
<keyword evidence="5 7" id="KW-0496">Mitochondrion</keyword>
<sequence length="559" mass="61958">MSSSSRLVSSAATRRILLHSSSRLPQSSLLATRSQFTRSLPAKVQALAILLPQRNYATATSTHGSDGGPPPGFNINEAKKPLSKDGDKTLSPTPTVAELKESGEQLKTPKDEATMVDKTKALEDASLTDLPAGKAAAESTQSGASVPANKKEDAKKLTIGQKIKKEIMHYWDGTKLLAAEVKISSKLALKMAAGYELSRRENRQLQRTVQDLGRLVPFSVFVIVPFAELLLPVALKIFPNMLPSTFEGQKSREDKAKKLRETRKGVSSFLRNTLRETGLPVSAVNARKEEFTEFFRKVRATGESPSREDVIKVCKTFKDDLTLDNLSRPQLVGMCKYMNLNTFGTDAMLRYQIRHRMRQIKRDDKAISFEGVDSLSVPELQMACASRGLRTHGMSPGRLREDLQMWLDLRLKYNIPSTLLVLSNAYMYASGKDSAIDSQIDALQAVLSSIPEELFHEIELEVHNAEGAATNKQRLEVLKEQQELIEEENEQAESSKTDDDKSASKGVKDDKDIDEKPKLKTDAKAKDATPAAEAQEAEKDASEQAKQEPARKEEEVKKD</sequence>
<feature type="compositionally biased region" description="Basic and acidic residues" evidence="8">
    <location>
        <begin position="536"/>
        <end position="559"/>
    </location>
</feature>
<evidence type="ECO:0000256" key="7">
    <source>
        <dbReference type="PROSITE-ProRule" id="PRU01094"/>
    </source>
</evidence>
<dbReference type="PANTHER" id="PTHR14009">
    <property type="entry name" value="LEUCINE ZIPPER-EF-HAND CONTAINING TRANSMEMBRANE PROTEIN"/>
    <property type="match status" value="1"/>
</dbReference>
<name>A0A0D1Y5F0_9EURO</name>
<keyword evidence="6" id="KW-0472">Membrane</keyword>
<dbReference type="HOGENOM" id="CLU_008958_5_2_1"/>
<feature type="region of interest" description="Disordered" evidence="8">
    <location>
        <begin position="58"/>
        <end position="115"/>
    </location>
</feature>
<dbReference type="EMBL" id="KN847500">
    <property type="protein sequence ID" value="KIW10156.1"/>
    <property type="molecule type" value="Genomic_DNA"/>
</dbReference>
<protein>
    <recommendedName>
        <fullName evidence="9">Letm1 RBD domain-containing protein</fullName>
    </recommendedName>
</protein>
<evidence type="ECO:0000256" key="2">
    <source>
        <dbReference type="ARBA" id="ARBA00022692"/>
    </source>
</evidence>
<keyword evidence="3" id="KW-0999">Mitochondrion inner membrane</keyword>
<organism evidence="10 11">
    <name type="scientific">Exophiala spinifera</name>
    <dbReference type="NCBI Taxonomy" id="91928"/>
    <lineage>
        <taxon>Eukaryota</taxon>
        <taxon>Fungi</taxon>
        <taxon>Dikarya</taxon>
        <taxon>Ascomycota</taxon>
        <taxon>Pezizomycotina</taxon>
        <taxon>Eurotiomycetes</taxon>
        <taxon>Chaetothyriomycetidae</taxon>
        <taxon>Chaetothyriales</taxon>
        <taxon>Herpotrichiellaceae</taxon>
        <taxon>Exophiala</taxon>
    </lineage>
</organism>
<dbReference type="GO" id="GO:0005743">
    <property type="term" value="C:mitochondrial inner membrane"/>
    <property type="evidence" value="ECO:0007669"/>
    <property type="project" value="UniProtKB-SubCell"/>
</dbReference>
<feature type="compositionally biased region" description="Basic and acidic residues" evidence="8">
    <location>
        <begin position="77"/>
        <end position="88"/>
    </location>
</feature>
<accession>A0A0D1Y5F0</accession>
<dbReference type="STRING" id="91928.A0A0D1Y5F0"/>
<evidence type="ECO:0000256" key="3">
    <source>
        <dbReference type="ARBA" id="ARBA00022792"/>
    </source>
</evidence>
<dbReference type="Pfam" id="PF07766">
    <property type="entry name" value="LETM1_RBD"/>
    <property type="match status" value="1"/>
</dbReference>
<dbReference type="InterPro" id="IPR033122">
    <property type="entry name" value="LETM1-like_RBD"/>
</dbReference>
<comment type="subcellular location">
    <subcellularLocation>
        <location evidence="1">Mitochondrion inner membrane</location>
        <topology evidence="1">Single-pass membrane protein</topology>
    </subcellularLocation>
</comment>
<dbReference type="OrthoDB" id="275278at2759"/>
<reference evidence="10 11" key="1">
    <citation type="submission" date="2015-01" db="EMBL/GenBank/DDBJ databases">
        <title>The Genome Sequence of Exophiala spinifera CBS89968.</title>
        <authorList>
            <consortium name="The Broad Institute Genomics Platform"/>
            <person name="Cuomo C."/>
            <person name="de Hoog S."/>
            <person name="Gorbushina A."/>
            <person name="Stielow B."/>
            <person name="Teixiera M."/>
            <person name="Abouelleil A."/>
            <person name="Chapman S.B."/>
            <person name="Priest M."/>
            <person name="Young S.K."/>
            <person name="Wortman J."/>
            <person name="Nusbaum C."/>
            <person name="Birren B."/>
        </authorList>
    </citation>
    <scope>NUCLEOTIDE SEQUENCE [LARGE SCALE GENOMIC DNA]</scope>
    <source>
        <strain evidence="10 11">CBS 89968</strain>
    </source>
</reference>
<dbReference type="GO" id="GO:0043022">
    <property type="term" value="F:ribosome binding"/>
    <property type="evidence" value="ECO:0007669"/>
    <property type="project" value="InterPro"/>
</dbReference>
<feature type="compositionally biased region" description="Basic and acidic residues" evidence="8">
    <location>
        <begin position="98"/>
        <end position="115"/>
    </location>
</feature>
<proteinExistence type="predicted"/>
<keyword evidence="4" id="KW-1133">Transmembrane helix</keyword>
<feature type="domain" description="Letm1 RBD" evidence="9">
    <location>
        <begin position="258"/>
        <end position="452"/>
    </location>
</feature>
<evidence type="ECO:0000313" key="11">
    <source>
        <dbReference type="Proteomes" id="UP000053328"/>
    </source>
</evidence>
<evidence type="ECO:0000313" key="10">
    <source>
        <dbReference type="EMBL" id="KIW10156.1"/>
    </source>
</evidence>
<evidence type="ECO:0000259" key="9">
    <source>
        <dbReference type="PROSITE" id="PS51758"/>
    </source>
</evidence>